<evidence type="ECO:0000256" key="2">
    <source>
        <dbReference type="ARBA" id="ARBA00023015"/>
    </source>
</evidence>
<dbReference type="SUPFAM" id="SSF47459">
    <property type="entry name" value="HLH, helix-loop-helix DNA-binding domain"/>
    <property type="match status" value="1"/>
</dbReference>
<evidence type="ECO:0008006" key="8">
    <source>
        <dbReference type="Google" id="ProtNLM"/>
    </source>
</evidence>
<feature type="region of interest" description="Disordered" evidence="5">
    <location>
        <begin position="135"/>
        <end position="167"/>
    </location>
</feature>
<evidence type="ECO:0000256" key="5">
    <source>
        <dbReference type="SAM" id="MobiDB-lite"/>
    </source>
</evidence>
<proteinExistence type="predicted"/>
<dbReference type="Proteomes" id="UP000015453">
    <property type="component" value="Unassembled WGS sequence"/>
</dbReference>
<dbReference type="OrthoDB" id="1921805at2759"/>
<dbReference type="PANTHER" id="PTHR36066:SF11">
    <property type="entry name" value="TRANSCRIPTION FACTOR BHLH144"/>
    <property type="match status" value="1"/>
</dbReference>
<feature type="region of interest" description="Disordered" evidence="5">
    <location>
        <begin position="60"/>
        <end position="118"/>
    </location>
</feature>
<dbReference type="GO" id="GO:0005634">
    <property type="term" value="C:nucleus"/>
    <property type="evidence" value="ECO:0007669"/>
    <property type="project" value="UniProtKB-SubCell"/>
</dbReference>
<keyword evidence="2" id="KW-0805">Transcription regulation</keyword>
<evidence type="ECO:0000256" key="1">
    <source>
        <dbReference type="ARBA" id="ARBA00004123"/>
    </source>
</evidence>
<dbReference type="EMBL" id="AUSU01006033">
    <property type="protein sequence ID" value="EPS62598.1"/>
    <property type="molecule type" value="Genomic_DNA"/>
</dbReference>
<feature type="compositionally biased region" description="Acidic residues" evidence="5">
    <location>
        <begin position="96"/>
        <end position="116"/>
    </location>
</feature>
<evidence type="ECO:0000313" key="6">
    <source>
        <dbReference type="EMBL" id="EPS62598.1"/>
    </source>
</evidence>
<keyword evidence="7" id="KW-1185">Reference proteome</keyword>
<name>S8DIG6_9LAMI</name>
<evidence type="ECO:0000256" key="4">
    <source>
        <dbReference type="ARBA" id="ARBA00023242"/>
    </source>
</evidence>
<gene>
    <name evidence="6" type="ORF">M569_12192</name>
</gene>
<keyword evidence="3" id="KW-0804">Transcription</keyword>
<keyword evidence="4" id="KW-0539">Nucleus</keyword>
<dbReference type="AlphaFoldDB" id="S8DIG6"/>
<dbReference type="InterPro" id="IPR037546">
    <property type="entry name" value="SAC51-like"/>
</dbReference>
<accession>S8DIG6</accession>
<dbReference type="PANTHER" id="PTHR36066">
    <property type="entry name" value="TRANSCRIPTION FACTOR BHLH145"/>
    <property type="match status" value="1"/>
</dbReference>
<organism evidence="6 7">
    <name type="scientific">Genlisea aurea</name>
    <dbReference type="NCBI Taxonomy" id="192259"/>
    <lineage>
        <taxon>Eukaryota</taxon>
        <taxon>Viridiplantae</taxon>
        <taxon>Streptophyta</taxon>
        <taxon>Embryophyta</taxon>
        <taxon>Tracheophyta</taxon>
        <taxon>Spermatophyta</taxon>
        <taxon>Magnoliopsida</taxon>
        <taxon>eudicotyledons</taxon>
        <taxon>Gunneridae</taxon>
        <taxon>Pentapetalae</taxon>
        <taxon>asterids</taxon>
        <taxon>lamiids</taxon>
        <taxon>Lamiales</taxon>
        <taxon>Lentibulariaceae</taxon>
        <taxon>Genlisea</taxon>
    </lineage>
</organism>
<comment type="subcellular location">
    <subcellularLocation>
        <location evidence="1">Nucleus</location>
    </subcellularLocation>
</comment>
<reference evidence="6 7" key="1">
    <citation type="journal article" date="2013" name="BMC Genomics">
        <title>The miniature genome of a carnivorous plant Genlisea aurea contains a low number of genes and short non-coding sequences.</title>
        <authorList>
            <person name="Leushkin E.V."/>
            <person name="Sutormin R.A."/>
            <person name="Nabieva E.R."/>
            <person name="Penin A.A."/>
            <person name="Kondrashov A.S."/>
            <person name="Logacheva M.D."/>
        </authorList>
    </citation>
    <scope>NUCLEOTIDE SEQUENCE [LARGE SCALE GENOMIC DNA]</scope>
</reference>
<sequence length="219" mass="24645">MHSAKNPTVPIGDQACPELRFPYHIHGIDFDFSPSVVCPRNFIIFDRSHNKRNQIVFHPDMTPPTFSVPDLGGRKRTAASLSKEDSADIDALLSSDDYEEEEEEEEEGTVDPDDDMVSTARTGVTYDCSSPDSCSNYEPMRKRKKTEEETCSGDELTNGEDRWEDDERRQEVQKMVKALKRIVPGAELINGAGVLDEAVGYLKALRVEVKKMEAEKSSR</sequence>
<evidence type="ECO:0000256" key="3">
    <source>
        <dbReference type="ARBA" id="ARBA00023163"/>
    </source>
</evidence>
<comment type="caution">
    <text evidence="6">The sequence shown here is derived from an EMBL/GenBank/DDBJ whole genome shotgun (WGS) entry which is preliminary data.</text>
</comment>
<dbReference type="InterPro" id="IPR036638">
    <property type="entry name" value="HLH_DNA-bd_sf"/>
</dbReference>
<protein>
    <recommendedName>
        <fullName evidence="8">BHLH domain-containing protein</fullName>
    </recommendedName>
</protein>
<dbReference type="GO" id="GO:0046983">
    <property type="term" value="F:protein dimerization activity"/>
    <property type="evidence" value="ECO:0007669"/>
    <property type="project" value="InterPro"/>
</dbReference>
<evidence type="ECO:0000313" key="7">
    <source>
        <dbReference type="Proteomes" id="UP000015453"/>
    </source>
</evidence>